<dbReference type="InterPro" id="IPR055414">
    <property type="entry name" value="LRR_R13L4/SHOC2-like"/>
</dbReference>
<dbReference type="InterPro" id="IPR050216">
    <property type="entry name" value="LRR_domain-containing"/>
</dbReference>
<keyword evidence="18" id="KW-1185">Reference proteome</keyword>
<evidence type="ECO:0000256" key="1">
    <source>
        <dbReference type="ARBA" id="ARBA00001593"/>
    </source>
</evidence>
<dbReference type="PANTHER" id="PTHR48051">
    <property type="match status" value="1"/>
</dbReference>
<organism evidence="17 18">
    <name type="scientific">Schizopora paradoxa</name>
    <dbReference type="NCBI Taxonomy" id="27342"/>
    <lineage>
        <taxon>Eukaryota</taxon>
        <taxon>Fungi</taxon>
        <taxon>Dikarya</taxon>
        <taxon>Basidiomycota</taxon>
        <taxon>Agaricomycotina</taxon>
        <taxon>Agaricomycetes</taxon>
        <taxon>Hymenochaetales</taxon>
        <taxon>Schizoporaceae</taxon>
        <taxon>Schizopora</taxon>
    </lineage>
</organism>
<evidence type="ECO:0000256" key="12">
    <source>
        <dbReference type="ARBA" id="ARBA00032637"/>
    </source>
</evidence>
<evidence type="ECO:0000256" key="3">
    <source>
        <dbReference type="ARBA" id="ARBA00012201"/>
    </source>
</evidence>
<keyword evidence="5" id="KW-0433">Leucine-rich repeat</keyword>
<dbReference type="Pfam" id="PF00211">
    <property type="entry name" value="Guanylate_cyc"/>
    <property type="match status" value="1"/>
</dbReference>
<dbReference type="SMART" id="SM00044">
    <property type="entry name" value="CYCc"/>
    <property type="match status" value="1"/>
</dbReference>
<dbReference type="CDD" id="cd07302">
    <property type="entry name" value="CHD"/>
    <property type="match status" value="1"/>
</dbReference>
<dbReference type="SMART" id="SM00365">
    <property type="entry name" value="LRR_SD22"/>
    <property type="match status" value="6"/>
</dbReference>
<dbReference type="InterPro" id="IPR001054">
    <property type="entry name" value="A/G_cyclase"/>
</dbReference>
<dbReference type="InterPro" id="IPR000159">
    <property type="entry name" value="RA_dom"/>
</dbReference>
<feature type="domain" description="Guanylate cyclase" evidence="14">
    <location>
        <begin position="1036"/>
        <end position="1172"/>
    </location>
</feature>
<dbReference type="GO" id="GO:0004016">
    <property type="term" value="F:adenylate cyclase activity"/>
    <property type="evidence" value="ECO:0007669"/>
    <property type="project" value="UniProtKB-EC"/>
</dbReference>
<evidence type="ECO:0000313" key="17">
    <source>
        <dbReference type="EMBL" id="KLO15376.1"/>
    </source>
</evidence>
<proteinExistence type="inferred from homology"/>
<dbReference type="SUPFAM" id="SSF52058">
    <property type="entry name" value="L domain-like"/>
    <property type="match status" value="2"/>
</dbReference>
<gene>
    <name evidence="17" type="ORF">SCHPADRAFT_824778</name>
</gene>
<reference evidence="17 18" key="1">
    <citation type="submission" date="2015-04" db="EMBL/GenBank/DDBJ databases">
        <title>Complete genome sequence of Schizopora paradoxa KUC8140, a cosmopolitan wood degrader in East Asia.</title>
        <authorList>
            <consortium name="DOE Joint Genome Institute"/>
            <person name="Min B."/>
            <person name="Park H."/>
            <person name="Jang Y."/>
            <person name="Kim J.-J."/>
            <person name="Kim K.H."/>
            <person name="Pangilinan J."/>
            <person name="Lipzen A."/>
            <person name="Riley R."/>
            <person name="Grigoriev I.V."/>
            <person name="Spatafora J.W."/>
            <person name="Choi I.-G."/>
        </authorList>
    </citation>
    <scope>NUCLEOTIDE SEQUENCE [LARGE SCALE GENOMIC DNA]</scope>
    <source>
        <strain evidence="17 18">KUC8140</strain>
    </source>
</reference>
<comment type="catalytic activity">
    <reaction evidence="1">
        <text>ATP = 3',5'-cyclic AMP + diphosphate</text>
        <dbReference type="Rhea" id="RHEA:15389"/>
        <dbReference type="ChEBI" id="CHEBI:30616"/>
        <dbReference type="ChEBI" id="CHEBI:33019"/>
        <dbReference type="ChEBI" id="CHEBI:58165"/>
        <dbReference type="EC" id="4.6.1.1"/>
    </reaction>
</comment>
<protein>
    <recommendedName>
        <fullName evidence="4">Adenylate cyclase</fullName>
        <ecNumber evidence="3">4.6.1.1</ecNumber>
    </recommendedName>
    <alternativeName>
        <fullName evidence="11">ATP pyrophosphate-lyase</fullName>
    </alternativeName>
    <alternativeName>
        <fullName evidence="12">Adenylyl cyclase</fullName>
    </alternativeName>
</protein>
<feature type="domain" description="Ras-associating" evidence="15">
    <location>
        <begin position="1"/>
        <end position="73"/>
    </location>
</feature>
<dbReference type="Pfam" id="PF23598">
    <property type="entry name" value="LRR_14"/>
    <property type="match status" value="1"/>
</dbReference>
<dbReference type="EC" id="4.6.1.1" evidence="3"/>
<keyword evidence="8" id="KW-0460">Magnesium</keyword>
<dbReference type="InterPro" id="IPR001932">
    <property type="entry name" value="PPM-type_phosphatase-like_dom"/>
</dbReference>
<dbReference type="SMART" id="SM00364">
    <property type="entry name" value="LRR_BAC"/>
    <property type="match status" value="10"/>
</dbReference>
<dbReference type="InterPro" id="IPR036457">
    <property type="entry name" value="PPM-type-like_dom_sf"/>
</dbReference>
<dbReference type="PROSITE" id="PS51746">
    <property type="entry name" value="PPM_2"/>
    <property type="match status" value="1"/>
</dbReference>
<dbReference type="EMBL" id="KQ085930">
    <property type="protein sequence ID" value="KLO15376.1"/>
    <property type="molecule type" value="Genomic_DNA"/>
</dbReference>
<evidence type="ECO:0000256" key="6">
    <source>
        <dbReference type="ARBA" id="ARBA00022723"/>
    </source>
</evidence>
<evidence type="ECO:0000256" key="13">
    <source>
        <dbReference type="SAM" id="MobiDB-lite"/>
    </source>
</evidence>
<comment type="similarity">
    <text evidence="2">Belongs to the adenylyl cyclase class-3 family.</text>
</comment>
<feature type="domain" description="PPM-type phosphatase" evidence="16">
    <location>
        <begin position="702"/>
        <end position="979"/>
    </location>
</feature>
<dbReference type="Proteomes" id="UP000053477">
    <property type="component" value="Unassembled WGS sequence"/>
</dbReference>
<accession>A0A0H2SE92</accession>
<dbReference type="Gene3D" id="3.80.10.10">
    <property type="entry name" value="Ribonuclease Inhibitor"/>
    <property type="match status" value="4"/>
</dbReference>
<dbReference type="FunCoup" id="A0A0H2SE92">
    <property type="interactions" value="99"/>
</dbReference>
<dbReference type="GO" id="GO:0005737">
    <property type="term" value="C:cytoplasm"/>
    <property type="evidence" value="ECO:0007669"/>
    <property type="project" value="TreeGrafter"/>
</dbReference>
<evidence type="ECO:0000256" key="5">
    <source>
        <dbReference type="ARBA" id="ARBA00022614"/>
    </source>
</evidence>
<dbReference type="PROSITE" id="PS51450">
    <property type="entry name" value="LRR"/>
    <property type="match status" value="3"/>
</dbReference>
<dbReference type="InterPro" id="IPR032675">
    <property type="entry name" value="LRR_dom_sf"/>
</dbReference>
<dbReference type="CDD" id="cd00143">
    <property type="entry name" value="PP2Cc"/>
    <property type="match status" value="1"/>
</dbReference>
<evidence type="ECO:0000259" key="16">
    <source>
        <dbReference type="PROSITE" id="PS51746"/>
    </source>
</evidence>
<dbReference type="SUPFAM" id="SSF52075">
    <property type="entry name" value="Outer arm dynein light chain 1"/>
    <property type="match status" value="1"/>
</dbReference>
<dbReference type="Gene3D" id="3.30.70.1230">
    <property type="entry name" value="Nucleotide cyclase"/>
    <property type="match status" value="1"/>
</dbReference>
<evidence type="ECO:0000256" key="11">
    <source>
        <dbReference type="ARBA" id="ARBA00032597"/>
    </source>
</evidence>
<dbReference type="InterPro" id="IPR055071">
    <property type="entry name" value="RA_PHLPP-like"/>
</dbReference>
<dbReference type="GO" id="GO:0006171">
    <property type="term" value="P:cAMP biosynthetic process"/>
    <property type="evidence" value="ECO:0007669"/>
    <property type="project" value="UniProtKB-KW"/>
</dbReference>
<dbReference type="STRING" id="27342.A0A0H2SE92"/>
<evidence type="ECO:0000256" key="4">
    <source>
        <dbReference type="ARBA" id="ARBA00021420"/>
    </source>
</evidence>
<evidence type="ECO:0000256" key="8">
    <source>
        <dbReference type="ARBA" id="ARBA00022842"/>
    </source>
</evidence>
<dbReference type="Pfam" id="PF13855">
    <property type="entry name" value="LRR_8"/>
    <property type="match status" value="1"/>
</dbReference>
<evidence type="ECO:0000256" key="2">
    <source>
        <dbReference type="ARBA" id="ARBA00005381"/>
    </source>
</evidence>
<dbReference type="Pfam" id="PF23010">
    <property type="entry name" value="RA_3"/>
    <property type="match status" value="1"/>
</dbReference>
<keyword evidence="9" id="KW-0115">cAMP biosynthesis</keyword>
<dbReference type="PROSITE" id="PS50125">
    <property type="entry name" value="GUANYLATE_CYCLASE_2"/>
    <property type="match status" value="1"/>
</dbReference>
<keyword evidence="10" id="KW-0456">Lyase</keyword>
<dbReference type="SUPFAM" id="SSF55073">
    <property type="entry name" value="Nucleotide cyclase"/>
    <property type="match status" value="1"/>
</dbReference>
<sequence length="1402" mass="157008">MNKKLVLDSTRETHSLYVKERERERVLAPTECPADLVRRRLEQAGYDVADGLQTLGSDEIGFLIKFIYKSNLLGGAGQEDFKVENFEYIDLTGRSLKTIPIILHSHAQTIISLNLSRNPMLEIPLDFIQSCGTLRELRLSNMAMKKVPQSVRHSISLNRLDVSCNRIADLDDSGLDRIPLLSNLKAQNNRIDKLPSFFPQMHSLRFLNISNNKFQTFPSVIPEMTNLVDLDISFNEIESLPDSIGRLKHLERFLIVGNKISVLPATCEGLTRLEMLDCRRNNISDLSLVCKLPCLQSLWADHNTVHALSLVVGPRLQKLDASFNDITQLIVHPSAASLNLSSITTLNISYAKLSSLDGIAFAHLTSLRNLRLEHNSFRSIPDTLGALLELEHLSCSDNQLDALPDSIGELQKLKMLDAHNNSLTELPASMWQCCSLETLNVTSNLLKHWHDPPSPVVSSDALELLVAQSDNQRKLSTAGSIASTINRVLPPLAHSLQNLYLGENQLTEDVLHPLTVLRELRVLNLSFNEIQDLPPSFFRNYSFLVEIYLSGNKLSTIPTEDMHRLTNLTVMFLNGNKLQVLPHEFSKLTSLTVLDVGSNLLKYNINNWEFDWNWNFNKNLKYLNLSGNKRLKIQPDNSHRMSMYPQHQQIQSMQRKVLADFSELTQLRVLGLMDVTVTSSGIPEDTEDRRVRTSLSEVNGMAYGIADTLGKKGDLGMLDVVLPEFRNKRDECIFAMFGRFDAVPMNNRVSKYLCENFSKVFTTQLERLNGNENAGDALRRTFLLLNKSMHAFLTVSANLSRKLSTASASTATASVFPTDLTLLRNGASGIVVYFEGKTIHVANAGDALAVISRQGTAHLVSKKHEPFDRDETKRIRAAEGWVSPKGLVNEDAEVSRSFGYYHLLPAVNPRPDVFRWELSELDEFVIIANRGLWDYVSYRTAVDIARSEKDDPMIAAQKLRDFAMSYGADGSTMIMVVSVAGLFEEKVSRSRQATVGSINETEVYMARRPQKKTDDISDVALKRLPQEISAPVGHVALVFTDIRNSTILWETNAAMPTAMRIHNSLLRRQLRLCGGYEVKTEGDAFMCSFQSAMSAVLWCLEVQRDLLREPWPIEILSCAEGREVTDSHGRIIERGLSVRMGIHCGTPVCETDPITHRMDYFGPMVNRSARIESSAAGGQIMCSADVMREIKERVLSHHLDNELDPSGKSVIDSIRRIGLKTVDVGETRLKGLEIPEHLHLVYAEELIGRQEYREPDLRDLGPKDQRSLFTATQVRDIGLLCVRLETLATSRVLRPPARKGSTATTKDEAPSEESGVILHADPSSLLPSITDKATDEELLVVLESLSSRIENALTRMTVRSMGEQPRLLLQGIQRGDELDERTLLHVLSLLTSVLPSQLDSSS</sequence>
<dbReference type="PROSITE" id="PS50200">
    <property type="entry name" value="RA"/>
    <property type="match status" value="1"/>
</dbReference>
<dbReference type="SUPFAM" id="SSF81606">
    <property type="entry name" value="PP2C-like"/>
    <property type="match status" value="1"/>
</dbReference>
<evidence type="ECO:0000256" key="7">
    <source>
        <dbReference type="ARBA" id="ARBA00022737"/>
    </source>
</evidence>
<dbReference type="InParanoid" id="A0A0H2SE92"/>
<dbReference type="Gene3D" id="3.60.40.10">
    <property type="entry name" value="PPM-type phosphatase domain"/>
    <property type="match status" value="1"/>
</dbReference>
<evidence type="ECO:0000256" key="10">
    <source>
        <dbReference type="ARBA" id="ARBA00023239"/>
    </source>
</evidence>
<dbReference type="InterPro" id="IPR001611">
    <property type="entry name" value="Leu-rich_rpt"/>
</dbReference>
<keyword evidence="6" id="KW-0479">Metal-binding</keyword>
<dbReference type="SMART" id="SM00369">
    <property type="entry name" value="LRR_TYP"/>
    <property type="match status" value="9"/>
</dbReference>
<evidence type="ECO:0000313" key="18">
    <source>
        <dbReference type="Proteomes" id="UP000053477"/>
    </source>
</evidence>
<keyword evidence="7" id="KW-0677">Repeat</keyword>
<dbReference type="Pfam" id="PF00481">
    <property type="entry name" value="PP2C"/>
    <property type="match status" value="1"/>
</dbReference>
<evidence type="ECO:0000259" key="14">
    <source>
        <dbReference type="PROSITE" id="PS50125"/>
    </source>
</evidence>
<dbReference type="GO" id="GO:0035556">
    <property type="term" value="P:intracellular signal transduction"/>
    <property type="evidence" value="ECO:0007669"/>
    <property type="project" value="InterPro"/>
</dbReference>
<name>A0A0H2SE92_9AGAM</name>
<evidence type="ECO:0000259" key="15">
    <source>
        <dbReference type="PROSITE" id="PS50200"/>
    </source>
</evidence>
<evidence type="ECO:0000256" key="9">
    <source>
        <dbReference type="ARBA" id="ARBA00022998"/>
    </source>
</evidence>
<dbReference type="OrthoDB" id="2021138at2759"/>
<feature type="region of interest" description="Disordered" evidence="13">
    <location>
        <begin position="1295"/>
        <end position="1315"/>
    </location>
</feature>
<dbReference type="InterPro" id="IPR029787">
    <property type="entry name" value="Nucleotide_cyclase"/>
</dbReference>
<dbReference type="InterPro" id="IPR003591">
    <property type="entry name" value="Leu-rich_rpt_typical-subtyp"/>
</dbReference>
<dbReference type="GO" id="GO:0046872">
    <property type="term" value="F:metal ion binding"/>
    <property type="evidence" value="ECO:0007669"/>
    <property type="project" value="UniProtKB-KW"/>
</dbReference>
<dbReference type="PANTHER" id="PTHR48051:SF46">
    <property type="entry name" value="LEUCINE RICH REPEAT-CONTAINING DOMAIN PROTEIN"/>
    <property type="match status" value="1"/>
</dbReference>
<dbReference type="SMART" id="SM00332">
    <property type="entry name" value="PP2Cc"/>
    <property type="match status" value="1"/>
</dbReference>